<feature type="non-terminal residue" evidence="1">
    <location>
        <position position="221"/>
    </location>
</feature>
<sequence length="221" mass="25557">PENSSKQYYQLIVSDKMWLKLGHDYDQFCFRIDGKYDLNNKKTPVLAIVIENQAGYRSSLAFGLNNKENHHIIQMAVQAVKVNISYDDPTYSIQALLTNGITKNCNAKLHKPSQFSYSNNVQFNETETSYIDEINQECANYDSLEDLLLSEILINNIENTSKFAELYSIYRHNTTKIQNKHRSHTQIISNNEQENDVTFTTKKLLEELFLEKNMLGISKSL</sequence>
<comment type="caution">
    <text evidence="1">The sequence shown here is derived from an EMBL/GenBank/DDBJ whole genome shotgun (WGS) entry which is preliminary data.</text>
</comment>
<organism evidence="1 2">
    <name type="scientific">Cetraspora pellucida</name>
    <dbReference type="NCBI Taxonomy" id="1433469"/>
    <lineage>
        <taxon>Eukaryota</taxon>
        <taxon>Fungi</taxon>
        <taxon>Fungi incertae sedis</taxon>
        <taxon>Mucoromycota</taxon>
        <taxon>Glomeromycotina</taxon>
        <taxon>Glomeromycetes</taxon>
        <taxon>Diversisporales</taxon>
        <taxon>Gigasporaceae</taxon>
        <taxon>Cetraspora</taxon>
    </lineage>
</organism>
<proteinExistence type="predicted"/>
<protein>
    <submittedName>
        <fullName evidence="1">12325_t:CDS:1</fullName>
    </submittedName>
</protein>
<name>A0A9N9E4X2_9GLOM</name>
<accession>A0A9N9E4X2</accession>
<dbReference type="EMBL" id="CAJVQA010007972">
    <property type="protein sequence ID" value="CAG8664811.1"/>
    <property type="molecule type" value="Genomic_DNA"/>
</dbReference>
<dbReference type="OrthoDB" id="10559915at2759"/>
<reference evidence="1" key="1">
    <citation type="submission" date="2021-06" db="EMBL/GenBank/DDBJ databases">
        <authorList>
            <person name="Kallberg Y."/>
            <person name="Tangrot J."/>
            <person name="Rosling A."/>
        </authorList>
    </citation>
    <scope>NUCLEOTIDE SEQUENCE</scope>
    <source>
        <strain evidence="1">FL966</strain>
    </source>
</reference>
<keyword evidence="2" id="KW-1185">Reference proteome</keyword>
<evidence type="ECO:0000313" key="2">
    <source>
        <dbReference type="Proteomes" id="UP000789759"/>
    </source>
</evidence>
<gene>
    <name evidence="1" type="ORF">CPELLU_LOCUS9978</name>
</gene>
<dbReference type="Proteomes" id="UP000789759">
    <property type="component" value="Unassembled WGS sequence"/>
</dbReference>
<dbReference type="AlphaFoldDB" id="A0A9N9E4X2"/>
<evidence type="ECO:0000313" key="1">
    <source>
        <dbReference type="EMBL" id="CAG8664811.1"/>
    </source>
</evidence>